<name>A0A2G9G1B6_9LAMI</name>
<keyword evidence="4" id="KW-1185">Reference proteome</keyword>
<evidence type="ECO:0000313" key="3">
    <source>
        <dbReference type="EMBL" id="PIM99077.1"/>
    </source>
</evidence>
<dbReference type="GO" id="GO:0005773">
    <property type="term" value="C:vacuole"/>
    <property type="evidence" value="ECO:0007669"/>
    <property type="project" value="GOC"/>
</dbReference>
<proteinExistence type="inferred from homology"/>
<dbReference type="PANTHER" id="PTHR12000:SF42">
    <property type="entry name" value="LEGUMAIN"/>
    <property type="match status" value="1"/>
</dbReference>
<dbReference type="CDD" id="cd21115">
    <property type="entry name" value="legumain_C"/>
    <property type="match status" value="1"/>
</dbReference>
<reference evidence="4" key="1">
    <citation type="journal article" date="2018" name="Gigascience">
        <title>Genome assembly of the Pink Ipe (Handroanthus impetiginosus, Bignoniaceae), a highly valued, ecologically keystone Neotropical timber forest tree.</title>
        <authorList>
            <person name="Silva-Junior O.B."/>
            <person name="Grattapaglia D."/>
            <person name="Novaes E."/>
            <person name="Collevatti R.G."/>
        </authorList>
    </citation>
    <scope>NUCLEOTIDE SEQUENCE [LARGE SCALE GENOMIC DNA]</scope>
    <source>
        <strain evidence="4">cv. UFG-1</strain>
    </source>
</reference>
<dbReference type="STRING" id="429701.A0A2G9G1B6"/>
<dbReference type="Gene3D" id="3.40.50.1460">
    <property type="match status" value="1"/>
</dbReference>
<keyword evidence="3" id="KW-0378">Hydrolase</keyword>
<dbReference type="GO" id="GO:0051603">
    <property type="term" value="P:proteolysis involved in protein catabolic process"/>
    <property type="evidence" value="ECO:0007669"/>
    <property type="project" value="TreeGrafter"/>
</dbReference>
<dbReference type="InterPro" id="IPR001096">
    <property type="entry name" value="Peptidase_C13"/>
</dbReference>
<dbReference type="Proteomes" id="UP000231279">
    <property type="component" value="Unassembled WGS sequence"/>
</dbReference>
<dbReference type="AlphaFoldDB" id="A0A2G9G1B6"/>
<comment type="similarity">
    <text evidence="1">Belongs to the peptidase C13 family.</text>
</comment>
<feature type="domain" description="Legumain prodomain" evidence="2">
    <location>
        <begin position="99"/>
        <end position="193"/>
    </location>
</feature>
<dbReference type="FunFam" id="1.10.132.130:FF:000001">
    <property type="entry name" value="Vacuolar-processing enzyme beta-isozyme"/>
    <property type="match status" value="1"/>
</dbReference>
<dbReference type="Pfam" id="PF20985">
    <property type="entry name" value="Legum_prodom"/>
    <property type="match status" value="1"/>
</dbReference>
<dbReference type="EMBL" id="NKXS01007832">
    <property type="protein sequence ID" value="PIM99077.1"/>
    <property type="molecule type" value="Genomic_DNA"/>
</dbReference>
<dbReference type="Gene3D" id="1.10.132.130">
    <property type="match status" value="1"/>
</dbReference>
<accession>A0A2G9G1B6</accession>
<dbReference type="GO" id="GO:0004197">
    <property type="term" value="F:cysteine-type endopeptidase activity"/>
    <property type="evidence" value="ECO:0007669"/>
    <property type="project" value="UniProtKB-EC"/>
</dbReference>
<dbReference type="InterPro" id="IPR048501">
    <property type="entry name" value="Legum_prodom"/>
</dbReference>
<comment type="caution">
    <text evidence="3">The sequence shown here is derived from an EMBL/GenBank/DDBJ whole genome shotgun (WGS) entry which is preliminary data.</text>
</comment>
<gene>
    <name evidence="3" type="ORF">CDL12_28431</name>
</gene>
<protein>
    <submittedName>
        <fullName evidence="3">Legumain</fullName>
        <ecNumber evidence="3">3.4.22.34</ecNumber>
    </submittedName>
</protein>
<dbReference type="InterPro" id="IPR046427">
    <property type="entry name" value="Legumain_prodom_sf"/>
</dbReference>
<evidence type="ECO:0000259" key="2">
    <source>
        <dbReference type="Pfam" id="PF20985"/>
    </source>
</evidence>
<evidence type="ECO:0000256" key="1">
    <source>
        <dbReference type="ARBA" id="ARBA00009941"/>
    </source>
</evidence>
<evidence type="ECO:0000313" key="4">
    <source>
        <dbReference type="Proteomes" id="UP000231279"/>
    </source>
</evidence>
<dbReference type="EC" id="3.4.22.34" evidence="3"/>
<dbReference type="GO" id="GO:0006624">
    <property type="term" value="P:vacuolar protein processing"/>
    <property type="evidence" value="ECO:0007669"/>
    <property type="project" value="TreeGrafter"/>
</dbReference>
<organism evidence="3 4">
    <name type="scientific">Handroanthus impetiginosus</name>
    <dbReference type="NCBI Taxonomy" id="429701"/>
    <lineage>
        <taxon>Eukaryota</taxon>
        <taxon>Viridiplantae</taxon>
        <taxon>Streptophyta</taxon>
        <taxon>Embryophyta</taxon>
        <taxon>Tracheophyta</taxon>
        <taxon>Spermatophyta</taxon>
        <taxon>Magnoliopsida</taxon>
        <taxon>eudicotyledons</taxon>
        <taxon>Gunneridae</taxon>
        <taxon>Pentapetalae</taxon>
        <taxon>asterids</taxon>
        <taxon>lamiids</taxon>
        <taxon>Lamiales</taxon>
        <taxon>Bignoniaceae</taxon>
        <taxon>Crescentiina</taxon>
        <taxon>Tabebuia alliance</taxon>
        <taxon>Handroanthus</taxon>
    </lineage>
</organism>
<dbReference type="PANTHER" id="PTHR12000">
    <property type="entry name" value="HEMOGLOBINASE FAMILY MEMBER"/>
    <property type="match status" value="1"/>
</dbReference>
<dbReference type="OrthoDB" id="751760at2759"/>
<sequence>MYFVCSETHNLKRGTVEQKYQQNAGSHVMEYGNKSIKSEKLYLYQGFNPATENLPPNKINSKDRMDVVNQRDADLIFLWERYKKLEQSTEEKAELLKLITDTRLHRKHLDNSVDIVGLVLFGPEKGPSVLKSVRGHGLPLADDWDCLKSMVRLFESHCGSLTQYGMKHMRAFANICNSGMSFAKMEEACMAACGGRDSAEWSPLNRGYSA</sequence>